<dbReference type="PROSITE" id="PS50931">
    <property type="entry name" value="HTH_LYSR"/>
    <property type="match status" value="1"/>
</dbReference>
<evidence type="ECO:0000313" key="7">
    <source>
        <dbReference type="EMBL" id="QWG24451.1"/>
    </source>
</evidence>
<feature type="domain" description="HTH lysR-type" evidence="6">
    <location>
        <begin position="1"/>
        <end position="59"/>
    </location>
</feature>
<protein>
    <submittedName>
        <fullName evidence="7">LysR family transcriptional regulator</fullName>
    </submittedName>
</protein>
<dbReference type="Pfam" id="PF00126">
    <property type="entry name" value="HTH_1"/>
    <property type="match status" value="1"/>
</dbReference>
<dbReference type="Gene3D" id="3.40.190.290">
    <property type="match status" value="1"/>
</dbReference>
<dbReference type="AlphaFoldDB" id="A0A975RYV1"/>
<evidence type="ECO:0000256" key="5">
    <source>
        <dbReference type="ARBA" id="ARBA00023163"/>
    </source>
</evidence>
<dbReference type="SUPFAM" id="SSF46785">
    <property type="entry name" value="Winged helix' DNA-binding domain"/>
    <property type="match status" value="1"/>
</dbReference>
<organism evidence="7 8">
    <name type="scientific">Bradyrhizobium sediminis</name>
    <dbReference type="NCBI Taxonomy" id="2840469"/>
    <lineage>
        <taxon>Bacteria</taxon>
        <taxon>Pseudomonadati</taxon>
        <taxon>Pseudomonadota</taxon>
        <taxon>Alphaproteobacteria</taxon>
        <taxon>Hyphomicrobiales</taxon>
        <taxon>Nitrobacteraceae</taxon>
        <taxon>Bradyrhizobium</taxon>
    </lineage>
</organism>
<dbReference type="RefSeq" id="WP_215605194.1">
    <property type="nucleotide sequence ID" value="NZ_CP076136.1"/>
</dbReference>
<dbReference type="Pfam" id="PF03466">
    <property type="entry name" value="LysR_substrate"/>
    <property type="match status" value="1"/>
</dbReference>
<dbReference type="InterPro" id="IPR058163">
    <property type="entry name" value="LysR-type_TF_proteobact-type"/>
</dbReference>
<name>A0A975RYV1_9BRAD</name>
<dbReference type="InterPro" id="IPR036388">
    <property type="entry name" value="WH-like_DNA-bd_sf"/>
</dbReference>
<sequence>MNPSHDIAVFIRVVDLGSFAAVAKEANLSPSAVSKIVSRLEDRLGVKLLQRTTRRLVLSQEGETYSIRGREILAAIEAAEAEVTAGRGQPRGHLRINTGTAFAKHRLAPLLPEFLKKYPDMTVELSVTDRRVDVVAEQIDVAIRVGPLGDTSLVSHRLGEVRRIIAASPAYLRRHGTPKQARDLLSHNCLHLRGFSRLAGWPMYVNGERVLLPVTGSMSCDSADVLLDLAVSGIGIVRLGDFLGEAALSAKQLVPLLDTCHDDDPTPLNALMPPGRQNIPRVRAFVDFLHGKLRTANQRSLVRQV</sequence>
<dbReference type="GO" id="GO:0006351">
    <property type="term" value="P:DNA-templated transcription"/>
    <property type="evidence" value="ECO:0007669"/>
    <property type="project" value="TreeGrafter"/>
</dbReference>
<evidence type="ECO:0000256" key="3">
    <source>
        <dbReference type="ARBA" id="ARBA00023015"/>
    </source>
</evidence>
<dbReference type="SUPFAM" id="SSF53850">
    <property type="entry name" value="Periplasmic binding protein-like II"/>
    <property type="match status" value="1"/>
</dbReference>
<accession>A0A975RYV1</accession>
<gene>
    <name evidence="7" type="ORF">KMZ93_05965</name>
</gene>
<reference evidence="7 8" key="1">
    <citation type="submission" date="2021-06" db="EMBL/GenBank/DDBJ databases">
        <title>Bradyrhizobium sp. S2-11-4 Genome sequencing.</title>
        <authorList>
            <person name="Jin L."/>
        </authorList>
    </citation>
    <scope>NUCLEOTIDE SEQUENCE [LARGE SCALE GENOMIC DNA]</scope>
    <source>
        <strain evidence="7 8">S2-11-4</strain>
    </source>
</reference>
<keyword evidence="8" id="KW-1185">Reference proteome</keyword>
<dbReference type="GO" id="GO:0003700">
    <property type="term" value="F:DNA-binding transcription factor activity"/>
    <property type="evidence" value="ECO:0007669"/>
    <property type="project" value="InterPro"/>
</dbReference>
<dbReference type="PANTHER" id="PTHR30537:SF5">
    <property type="entry name" value="HTH-TYPE TRANSCRIPTIONAL ACTIVATOR TTDR-RELATED"/>
    <property type="match status" value="1"/>
</dbReference>
<proteinExistence type="inferred from homology"/>
<keyword evidence="4" id="KW-0238">DNA-binding</keyword>
<dbReference type="InterPro" id="IPR036390">
    <property type="entry name" value="WH_DNA-bd_sf"/>
</dbReference>
<dbReference type="Gene3D" id="1.10.10.10">
    <property type="entry name" value="Winged helix-like DNA-binding domain superfamily/Winged helix DNA-binding domain"/>
    <property type="match status" value="1"/>
</dbReference>
<dbReference type="FunFam" id="1.10.10.10:FF:000001">
    <property type="entry name" value="LysR family transcriptional regulator"/>
    <property type="match status" value="1"/>
</dbReference>
<keyword evidence="3" id="KW-0805">Transcription regulation</keyword>
<keyword evidence="5" id="KW-0804">Transcription</keyword>
<evidence type="ECO:0000256" key="1">
    <source>
        <dbReference type="ARBA" id="ARBA00003502"/>
    </source>
</evidence>
<evidence type="ECO:0000256" key="4">
    <source>
        <dbReference type="ARBA" id="ARBA00023125"/>
    </source>
</evidence>
<evidence type="ECO:0000313" key="8">
    <source>
        <dbReference type="Proteomes" id="UP000676951"/>
    </source>
</evidence>
<dbReference type="GO" id="GO:0043565">
    <property type="term" value="F:sequence-specific DNA binding"/>
    <property type="evidence" value="ECO:0007669"/>
    <property type="project" value="TreeGrafter"/>
</dbReference>
<comment type="similarity">
    <text evidence="2">Belongs to the LysR transcriptional regulatory family.</text>
</comment>
<dbReference type="PANTHER" id="PTHR30537">
    <property type="entry name" value="HTH-TYPE TRANSCRIPTIONAL REGULATOR"/>
    <property type="match status" value="1"/>
</dbReference>
<evidence type="ECO:0000256" key="2">
    <source>
        <dbReference type="ARBA" id="ARBA00009437"/>
    </source>
</evidence>
<comment type="function">
    <text evidence="1">NodD regulates the expression of the nodABCFE genes which encode other nodulation proteins. NodD is also a negative regulator of its own expression. Binds flavonoids as inducers.</text>
</comment>
<dbReference type="Proteomes" id="UP000676951">
    <property type="component" value="Chromosome"/>
</dbReference>
<dbReference type="InterPro" id="IPR005119">
    <property type="entry name" value="LysR_subst-bd"/>
</dbReference>
<dbReference type="CDD" id="cd08422">
    <property type="entry name" value="PBP2_CrgA_like"/>
    <property type="match status" value="1"/>
</dbReference>
<evidence type="ECO:0000259" key="6">
    <source>
        <dbReference type="PROSITE" id="PS50931"/>
    </source>
</evidence>
<dbReference type="InterPro" id="IPR000847">
    <property type="entry name" value="LysR_HTH_N"/>
</dbReference>
<dbReference type="EMBL" id="CP076136">
    <property type="protein sequence ID" value="QWG24451.1"/>
    <property type="molecule type" value="Genomic_DNA"/>
</dbReference>